<dbReference type="EMBL" id="BMIH01000001">
    <property type="protein sequence ID" value="GGB14975.1"/>
    <property type="molecule type" value="Genomic_DNA"/>
</dbReference>
<reference evidence="2" key="1">
    <citation type="journal article" date="2014" name="Int. J. Syst. Evol. Microbiol.">
        <title>Complete genome sequence of Corynebacterium casei LMG S-19264T (=DSM 44701T), isolated from a smear-ripened cheese.</title>
        <authorList>
            <consortium name="US DOE Joint Genome Institute (JGI-PGF)"/>
            <person name="Walter F."/>
            <person name="Albersmeier A."/>
            <person name="Kalinowski J."/>
            <person name="Ruckert C."/>
        </authorList>
    </citation>
    <scope>NUCLEOTIDE SEQUENCE</scope>
    <source>
        <strain evidence="2">CGMCC 1.15330</strain>
    </source>
</reference>
<accession>A0A916SV54</accession>
<reference evidence="2" key="2">
    <citation type="submission" date="2020-09" db="EMBL/GenBank/DDBJ databases">
        <authorList>
            <person name="Sun Q."/>
            <person name="Zhou Y."/>
        </authorList>
    </citation>
    <scope>NUCLEOTIDE SEQUENCE</scope>
    <source>
        <strain evidence="2">CGMCC 1.15330</strain>
    </source>
</reference>
<keyword evidence="3" id="KW-1185">Reference proteome</keyword>
<name>A0A916SV54_9SPHN</name>
<dbReference type="AlphaFoldDB" id="A0A916SV54"/>
<feature type="region of interest" description="Disordered" evidence="1">
    <location>
        <begin position="1"/>
        <end position="27"/>
    </location>
</feature>
<dbReference type="RefSeq" id="WP_188656622.1">
    <property type="nucleotide sequence ID" value="NZ_BMIH01000001.1"/>
</dbReference>
<proteinExistence type="predicted"/>
<evidence type="ECO:0000313" key="2">
    <source>
        <dbReference type="EMBL" id="GGB14975.1"/>
    </source>
</evidence>
<comment type="caution">
    <text evidence="2">The sequence shown here is derived from an EMBL/GenBank/DDBJ whole genome shotgun (WGS) entry which is preliminary data.</text>
</comment>
<dbReference type="Proteomes" id="UP000623067">
    <property type="component" value="Unassembled WGS sequence"/>
</dbReference>
<evidence type="ECO:0000256" key="1">
    <source>
        <dbReference type="SAM" id="MobiDB-lite"/>
    </source>
</evidence>
<feature type="compositionally biased region" description="Basic and acidic residues" evidence="1">
    <location>
        <begin position="1"/>
        <end position="12"/>
    </location>
</feature>
<gene>
    <name evidence="2" type="ORF">GCM10011380_00480</name>
</gene>
<organism evidence="2 3">
    <name type="scientific">Sphingomonas metalli</name>
    <dbReference type="NCBI Taxonomy" id="1779358"/>
    <lineage>
        <taxon>Bacteria</taxon>
        <taxon>Pseudomonadati</taxon>
        <taxon>Pseudomonadota</taxon>
        <taxon>Alphaproteobacteria</taxon>
        <taxon>Sphingomonadales</taxon>
        <taxon>Sphingomonadaceae</taxon>
        <taxon>Sphingomonas</taxon>
    </lineage>
</organism>
<evidence type="ECO:0000313" key="3">
    <source>
        <dbReference type="Proteomes" id="UP000623067"/>
    </source>
</evidence>
<sequence length="103" mass="10868">MTSTKKVGDSAHKPPAAGKGRPKGATNKLTRTIKQAIEQAFDQVGGPEYLATMAIQQPAAFMTLLGKVLPTQVEHSNPDGTLKQPTVVRIVAADDRSDDQASA</sequence>
<protein>
    <recommendedName>
        <fullName evidence="4">DUF5681 domain-containing protein</fullName>
    </recommendedName>
</protein>
<evidence type="ECO:0008006" key="4">
    <source>
        <dbReference type="Google" id="ProtNLM"/>
    </source>
</evidence>